<dbReference type="PANTHER" id="PTHR30462:SF0">
    <property type="entry name" value="INTERMEMBRANE TRANSPORT PROTEIN YEBT"/>
    <property type="match status" value="1"/>
</dbReference>
<keyword evidence="2" id="KW-1003">Cell membrane</keyword>
<feature type="transmembrane region" description="Helical" evidence="7">
    <location>
        <begin position="20"/>
        <end position="36"/>
    </location>
</feature>
<dbReference type="InterPro" id="IPR003399">
    <property type="entry name" value="Mce/MlaD"/>
</dbReference>
<reference evidence="9 10" key="1">
    <citation type="submission" date="2024-02" db="EMBL/GenBank/DDBJ databases">
        <title>Bacteria isolated from the canopy kelp, Nereocystis luetkeana.</title>
        <authorList>
            <person name="Pfister C.A."/>
            <person name="Younker I.T."/>
            <person name="Light S.H."/>
        </authorList>
    </citation>
    <scope>NUCLEOTIDE SEQUENCE [LARGE SCALE GENOMIC DNA]</scope>
    <source>
        <strain evidence="9 10">TI.1.05</strain>
    </source>
</reference>
<name>A0ABU9GPL0_9GAMM</name>
<sequence length="888" mass="96965">MQNNASTQPDVVKSRSISPIWFLPFIAAILAIWIIFQNLTHKNVEISIHFTNAASIIVDKTKIRYKGVSVGTVKKIQLDENNGVNVIAEIESHATFLLKQHSKFWLVYPKATLTSISGLDTLFSGSYIKLLPGDGEPATSFTATVEQPISIPDNALLINLKSKSAASINVGTPIFFKKIHVGEIASVKLDKQGEFVSIQAFIEKKYSHLVKANSKFWNISGLNANISRAGIDFSLDSLTTLIAGGITFNSPESSSPLTENKVYELYDNIKEAKQGLNITLKLNNTNNLPKNAGILFKGHGIGRLNSIDYDTEKQQFIAQATINPAYADLVTENATFWVEKTSVSFSKLENLGNIISGDFISFNHSDNYQNEQAKTTFTISKNGASAKDDLLIKLRADQANGLTEGAQVSYKGLTIGKIASIKLTSDNQNIEALLSIKDEYAYLITNKSKFHLLSGVNVKASLQGLEVSSAPLQNVIQGGVALYNPPGTAKTDKDSPIKNNSLFYLYATKEMAKLGKHKFTAPIKLSLLSKEAPTVSAGSPVYYQKLKVGEVNSVKLHDSSLMQTNIQIDPKYKHLINNKTIFWNSSGIQVNAGVSGLEVNADSLLSIAAGGISLGFSNVAVNNKVSSGQYRLFDNKTQATQPVQQINLIFDNAYDLKVGNKVKLKGLDIGEISELSLDNQNNVIATLEINNQYFDKIAKQGTRFWIVRSEISLSGTKNLSTLISGVYLNTEPGSGQKTTRFKGESAAPTLALEQQGLTVVLLADNAGSTDVASPVYHRQIQIGEVTEKRLQKDADGVEILLNIYPEYAHLIRKNSIFWPASGFNLDIGITGIALTSTSLTSLVKGGISMSTPDDEKLQPASKNNAVYSLKTEMDEDWLQWKLKIPHNN</sequence>
<evidence type="ECO:0000313" key="9">
    <source>
        <dbReference type="EMBL" id="MEL0629247.1"/>
    </source>
</evidence>
<evidence type="ECO:0000256" key="7">
    <source>
        <dbReference type="SAM" id="Phobius"/>
    </source>
</evidence>
<dbReference type="PANTHER" id="PTHR30462">
    <property type="entry name" value="INTERMEMBRANE TRANSPORT PROTEIN PQIB-RELATED"/>
    <property type="match status" value="1"/>
</dbReference>
<evidence type="ECO:0000256" key="6">
    <source>
        <dbReference type="ARBA" id="ARBA00023136"/>
    </source>
</evidence>
<feature type="domain" description="Mce/MlaD" evidence="8">
    <location>
        <begin position="527"/>
        <end position="596"/>
    </location>
</feature>
<dbReference type="Proteomes" id="UP001369082">
    <property type="component" value="Unassembled WGS sequence"/>
</dbReference>
<dbReference type="EMBL" id="JBAKAZ010000018">
    <property type="protein sequence ID" value="MEL0629247.1"/>
    <property type="molecule type" value="Genomic_DNA"/>
</dbReference>
<feature type="domain" description="Mce/MlaD" evidence="8">
    <location>
        <begin position="43"/>
        <end position="133"/>
    </location>
</feature>
<dbReference type="RefSeq" id="WP_341597257.1">
    <property type="nucleotide sequence ID" value="NZ_JBAKAZ010000018.1"/>
</dbReference>
<feature type="domain" description="Mce/MlaD" evidence="8">
    <location>
        <begin position="275"/>
        <end position="344"/>
    </location>
</feature>
<evidence type="ECO:0000256" key="5">
    <source>
        <dbReference type="ARBA" id="ARBA00022989"/>
    </source>
</evidence>
<evidence type="ECO:0000259" key="8">
    <source>
        <dbReference type="Pfam" id="PF02470"/>
    </source>
</evidence>
<gene>
    <name evidence="9" type="ORF">V6256_06460</name>
</gene>
<proteinExistence type="predicted"/>
<comment type="subcellular location">
    <subcellularLocation>
        <location evidence="1">Cell inner membrane</location>
    </subcellularLocation>
</comment>
<feature type="domain" description="Mce/MlaD" evidence="8">
    <location>
        <begin position="392"/>
        <end position="454"/>
    </location>
</feature>
<comment type="caution">
    <text evidence="9">The sequence shown here is derived from an EMBL/GenBank/DDBJ whole genome shotgun (WGS) entry which is preliminary data.</text>
</comment>
<feature type="domain" description="Mce/MlaD" evidence="8">
    <location>
        <begin position="756"/>
        <end position="825"/>
    </location>
</feature>
<keyword evidence="10" id="KW-1185">Reference proteome</keyword>
<evidence type="ECO:0000256" key="4">
    <source>
        <dbReference type="ARBA" id="ARBA00022692"/>
    </source>
</evidence>
<dbReference type="InterPro" id="IPR051800">
    <property type="entry name" value="PqiA-PqiB_transport"/>
</dbReference>
<keyword evidence="3" id="KW-0997">Cell inner membrane</keyword>
<accession>A0ABU9GPL0</accession>
<feature type="domain" description="Mce/MlaD" evidence="8">
    <location>
        <begin position="644"/>
        <end position="733"/>
    </location>
</feature>
<evidence type="ECO:0000313" key="10">
    <source>
        <dbReference type="Proteomes" id="UP001369082"/>
    </source>
</evidence>
<keyword evidence="6 7" id="KW-0472">Membrane</keyword>
<evidence type="ECO:0000256" key="1">
    <source>
        <dbReference type="ARBA" id="ARBA00004533"/>
    </source>
</evidence>
<evidence type="ECO:0000256" key="3">
    <source>
        <dbReference type="ARBA" id="ARBA00022519"/>
    </source>
</evidence>
<evidence type="ECO:0000256" key="2">
    <source>
        <dbReference type="ARBA" id="ARBA00022475"/>
    </source>
</evidence>
<feature type="domain" description="Mce/MlaD" evidence="8">
    <location>
        <begin position="158"/>
        <end position="215"/>
    </location>
</feature>
<organism evidence="9 10">
    <name type="scientific">Psychromonas aquatilis</name>
    <dbReference type="NCBI Taxonomy" id="2005072"/>
    <lineage>
        <taxon>Bacteria</taxon>
        <taxon>Pseudomonadati</taxon>
        <taxon>Pseudomonadota</taxon>
        <taxon>Gammaproteobacteria</taxon>
        <taxon>Alteromonadales</taxon>
        <taxon>Psychromonadaceae</taxon>
        <taxon>Psychromonas</taxon>
    </lineage>
</organism>
<keyword evidence="4 7" id="KW-0812">Transmembrane</keyword>
<dbReference type="Pfam" id="PF02470">
    <property type="entry name" value="MlaD"/>
    <property type="match status" value="7"/>
</dbReference>
<keyword evidence="5 7" id="KW-1133">Transmembrane helix</keyword>
<protein>
    <submittedName>
        <fullName evidence="9">MlaD family protein</fullName>
    </submittedName>
</protein>